<name>A0A2H0WTC3_9BACT</name>
<dbReference type="EMBL" id="PEZG01000026">
    <property type="protein sequence ID" value="PIS15910.1"/>
    <property type="molecule type" value="Genomic_DNA"/>
</dbReference>
<reference evidence="2" key="1">
    <citation type="submission" date="2017-09" db="EMBL/GenBank/DDBJ databases">
        <title>Depth-based differentiation of microbial function through sediment-hosted aquifers and enrichment of novel symbionts in the deep terrestrial subsurface.</title>
        <authorList>
            <person name="Probst A.J."/>
            <person name="Ladd B."/>
            <person name="Jarett J.K."/>
            <person name="Geller-Mcgrath D.E."/>
            <person name="Sieber C.M.K."/>
            <person name="Emerson J.B."/>
            <person name="Anantharaman K."/>
            <person name="Thomas B.C."/>
            <person name="Malmstrom R."/>
            <person name="Stieglmeier M."/>
            <person name="Klingl A."/>
            <person name="Woyke T."/>
            <person name="Ryan C.M."/>
            <person name="Banfield J.F."/>
        </authorList>
    </citation>
    <scope>NUCLEOTIDE SEQUENCE [LARGE SCALE GENOMIC DNA]</scope>
</reference>
<gene>
    <name evidence="1" type="ORF">COT62_01240</name>
</gene>
<evidence type="ECO:0000313" key="1">
    <source>
        <dbReference type="EMBL" id="PIS15910.1"/>
    </source>
</evidence>
<protein>
    <submittedName>
        <fullName evidence="1">Uncharacterized protein</fullName>
    </submittedName>
</protein>
<organism evidence="1 2">
    <name type="scientific">Candidatus Roizmanbacteria bacterium CG09_land_8_20_14_0_10_41_9</name>
    <dbReference type="NCBI Taxonomy" id="1974850"/>
    <lineage>
        <taxon>Bacteria</taxon>
        <taxon>Candidatus Roizmaniibacteriota</taxon>
    </lineage>
</organism>
<proteinExistence type="predicted"/>
<accession>A0A2H0WTC3</accession>
<dbReference type="Proteomes" id="UP000231198">
    <property type="component" value="Unassembled WGS sequence"/>
</dbReference>
<sequence>MAVELPTHSQDFIKIDVDPSSRRRYIEDLLRRDGLTGISEDPRAAYCAISLTSTPDELKPILKERQFILTQILEEAGISAYDPSSAPFSPDRGLEIGPDEIYRVDKGKLVGARFFVTHDILPSTGVGVEIEAARMYNRISVVLHDAGIRTSRMQANRTIHLWYNGFAAQAEEFVRVFQFLQGFEPGIGFDNGVPVLLGFDTQGRTVNLEQAVYSRFPQLQYHYNGQIPIVQTRVINPQIICEKVN</sequence>
<evidence type="ECO:0000313" key="2">
    <source>
        <dbReference type="Proteomes" id="UP000231198"/>
    </source>
</evidence>
<dbReference type="AlphaFoldDB" id="A0A2H0WTC3"/>
<comment type="caution">
    <text evidence="1">The sequence shown here is derived from an EMBL/GenBank/DDBJ whole genome shotgun (WGS) entry which is preliminary data.</text>
</comment>